<evidence type="ECO:0000313" key="1">
    <source>
        <dbReference type="EMBL" id="AHA93382.1"/>
    </source>
</evidence>
<proteinExistence type="predicted"/>
<accession>V5NWT5</accession>
<organism evidence="1 2">
    <name type="scientific">Chelonid alphaherpesvirus 5</name>
    <dbReference type="NCBI Taxonomy" id="702736"/>
    <lineage>
        <taxon>Viruses</taxon>
        <taxon>Duplodnaviria</taxon>
        <taxon>Heunggongvirae</taxon>
        <taxon>Peploviricota</taxon>
        <taxon>Herviviricetes</taxon>
        <taxon>Herpesvirales</taxon>
        <taxon>Orthoherpesviridae</taxon>
        <taxon>Alphaherpesvirinae</taxon>
        <taxon>Scutavirus</taxon>
        <taxon>Scutavirus chelonidalpha5</taxon>
    </lineage>
</organism>
<dbReference type="KEGG" id="vg:80532732"/>
<keyword evidence="2" id="KW-1185">Reference proteome</keyword>
<sequence>MRKLLVMGGSCRRNPSHVNFDKLRQELAIWKWAARLYLTGSNALQDVPEVFRPLVMVTFQELIDCELARTLEENEILASVLLTVEFNELRLTVYNLLKSCCFGRTRESTVSAVSSLGPGYVAILGFLGEDVANCVIDYLFDRIRYEYMPFLLITQVC</sequence>
<reference evidence="1 2" key="1">
    <citation type="journal article" date="2012" name="PLoS ONE">
        <title>The genome of Chelonid herpesvirus 5 harbors atypical genes.</title>
        <authorList>
            <person name="Ackermann M."/>
            <person name="Koriabine M."/>
            <person name="Hartmann-Fritsch F."/>
            <person name="de Jong P.J."/>
            <person name="Lewis T.D."/>
            <person name="Schetle N."/>
            <person name="Work T.M."/>
            <person name="Dagenais J."/>
            <person name="Balazs G.H."/>
            <person name="Leong J.A."/>
        </authorList>
    </citation>
    <scope>NUCLEOTIDE SEQUENCE [LARGE SCALE GENOMIC DNA]</scope>
</reference>
<gene>
    <name evidence="1" type="primary">HP34</name>
</gene>
<evidence type="ECO:0000313" key="2">
    <source>
        <dbReference type="Proteomes" id="UP000325782"/>
    </source>
</evidence>
<protein>
    <submittedName>
        <fullName evidence="1">Uncharacterized protein</fullName>
    </submittedName>
</protein>
<dbReference type="Proteomes" id="UP000325782">
    <property type="component" value="Segment"/>
</dbReference>
<dbReference type="GeneID" id="80532732"/>
<dbReference type="EMBL" id="HQ878327">
    <property type="protein sequence ID" value="AHA93382.1"/>
    <property type="molecule type" value="Genomic_DNA"/>
</dbReference>
<dbReference type="RefSeq" id="YP_010795573.1">
    <property type="nucleotide sequence ID" value="NC_075701.1"/>
</dbReference>
<name>V5NWT5_9ALPH</name>